<dbReference type="AlphaFoldDB" id="A0A0P7A4G6"/>
<keyword evidence="1" id="KW-1133">Transmembrane helix</keyword>
<feature type="transmembrane region" description="Helical" evidence="1">
    <location>
        <begin position="40"/>
        <end position="60"/>
    </location>
</feature>
<organism evidence="2 3">
    <name type="scientific">Croceitalea dokdonensis DOKDO 023</name>
    <dbReference type="NCBI Taxonomy" id="1300341"/>
    <lineage>
        <taxon>Bacteria</taxon>
        <taxon>Pseudomonadati</taxon>
        <taxon>Bacteroidota</taxon>
        <taxon>Flavobacteriia</taxon>
        <taxon>Flavobacteriales</taxon>
        <taxon>Flavobacteriaceae</taxon>
        <taxon>Croceitalea</taxon>
    </lineage>
</organism>
<dbReference type="PATRIC" id="fig|1300341.3.peg.2733"/>
<feature type="transmembrane region" description="Helical" evidence="1">
    <location>
        <begin position="104"/>
        <end position="123"/>
    </location>
</feature>
<evidence type="ECO:0000313" key="3">
    <source>
        <dbReference type="Proteomes" id="UP000050280"/>
    </source>
</evidence>
<feature type="transmembrane region" description="Helical" evidence="1">
    <location>
        <begin position="130"/>
        <end position="149"/>
    </location>
</feature>
<reference evidence="2 3" key="1">
    <citation type="submission" date="2015-09" db="EMBL/GenBank/DDBJ databases">
        <title>Genome sequence of the marine flavobacterium Croceitalea dokdonensis DOKDO 023 that contains proton- and sodium-pumping rhodopsins.</title>
        <authorList>
            <person name="Kwon S.-K."/>
            <person name="Lee H.K."/>
            <person name="Kwak M.-J."/>
            <person name="Kim J.F."/>
        </authorList>
    </citation>
    <scope>NUCLEOTIDE SEQUENCE [LARGE SCALE GENOMIC DNA]</scope>
    <source>
        <strain evidence="2 3">DOKDO 023</strain>
    </source>
</reference>
<feature type="transmembrane region" description="Helical" evidence="1">
    <location>
        <begin position="7"/>
        <end position="28"/>
    </location>
</feature>
<dbReference type="OrthoDB" id="9786064at2"/>
<accession>A0A0P7A4G6</accession>
<dbReference type="RefSeq" id="WP_054559618.1">
    <property type="nucleotide sequence ID" value="NZ_LDJX01000005.1"/>
</dbReference>
<keyword evidence="1" id="KW-0472">Membrane</keyword>
<protein>
    <submittedName>
        <fullName evidence="2">Putative transmembrane protein</fullName>
    </submittedName>
</protein>
<name>A0A0P7A4G6_9FLAO</name>
<evidence type="ECO:0000256" key="1">
    <source>
        <dbReference type="SAM" id="Phobius"/>
    </source>
</evidence>
<gene>
    <name evidence="2" type="ORF">I595_2571</name>
</gene>
<dbReference type="Proteomes" id="UP000050280">
    <property type="component" value="Unassembled WGS sequence"/>
</dbReference>
<evidence type="ECO:0000313" key="2">
    <source>
        <dbReference type="EMBL" id="KPM31305.1"/>
    </source>
</evidence>
<keyword evidence="1 2" id="KW-0812">Transmembrane</keyword>
<sequence length="201" mass="22811">MDKVFTSVSYIFHPLFIPIAGTVSYFLVTPKYTSLSVQGGNILPIFILTVIIPILAFFILRNLGLISSIFAPTLKERKYPLYISLVLFFLILYKVIPQHYVHELYYFFIGLVVSTSTALLLLFFKMRISLHLLGMGNLLMFLIALSIHFEVNITFAIAIFTLTTGLVATSRLYMHAHSKPEVLVGLMVGIISQLVLLQYWL</sequence>
<comment type="caution">
    <text evidence="2">The sequence shown here is derived from an EMBL/GenBank/DDBJ whole genome shotgun (WGS) entry which is preliminary data.</text>
</comment>
<proteinExistence type="predicted"/>
<keyword evidence="3" id="KW-1185">Reference proteome</keyword>
<feature type="transmembrane region" description="Helical" evidence="1">
    <location>
        <begin position="81"/>
        <end position="98"/>
    </location>
</feature>
<feature type="transmembrane region" description="Helical" evidence="1">
    <location>
        <begin position="155"/>
        <end position="174"/>
    </location>
</feature>
<dbReference type="EMBL" id="LDJX01000005">
    <property type="protein sequence ID" value="KPM31305.1"/>
    <property type="molecule type" value="Genomic_DNA"/>
</dbReference>
<dbReference type="STRING" id="1300341.I595_2571"/>
<feature type="transmembrane region" description="Helical" evidence="1">
    <location>
        <begin position="181"/>
        <end position="200"/>
    </location>
</feature>